<dbReference type="OrthoDB" id="9970474at2759"/>
<dbReference type="Gene3D" id="2.40.400.10">
    <property type="entry name" value="Acetoacetate decarboxylase-like"/>
    <property type="match status" value="1"/>
</dbReference>
<gene>
    <name evidence="1" type="ORF">D0Z07_3489</name>
</gene>
<keyword evidence="2" id="KW-1185">Reference proteome</keyword>
<accession>A0A9P6VL10</accession>
<organism evidence="1 2">
    <name type="scientific">Hyphodiscus hymeniophilus</name>
    <dbReference type="NCBI Taxonomy" id="353542"/>
    <lineage>
        <taxon>Eukaryota</taxon>
        <taxon>Fungi</taxon>
        <taxon>Dikarya</taxon>
        <taxon>Ascomycota</taxon>
        <taxon>Pezizomycotina</taxon>
        <taxon>Leotiomycetes</taxon>
        <taxon>Helotiales</taxon>
        <taxon>Hyphodiscaceae</taxon>
        <taxon>Hyphodiscus</taxon>
    </lineage>
</organism>
<dbReference type="EMBL" id="VNKQ01000007">
    <property type="protein sequence ID" value="KAG0649548.1"/>
    <property type="molecule type" value="Genomic_DNA"/>
</dbReference>
<evidence type="ECO:0000313" key="2">
    <source>
        <dbReference type="Proteomes" id="UP000785200"/>
    </source>
</evidence>
<dbReference type="SUPFAM" id="SSF160104">
    <property type="entry name" value="Acetoacetate decarboxylase-like"/>
    <property type="match status" value="1"/>
</dbReference>
<evidence type="ECO:0000313" key="1">
    <source>
        <dbReference type="EMBL" id="KAG0649548.1"/>
    </source>
</evidence>
<dbReference type="PANTHER" id="PTHR40518:SF1">
    <property type="entry name" value="ACETOACETATE DECARBOXYLASE"/>
    <property type="match status" value="1"/>
</dbReference>
<dbReference type="InterPro" id="IPR023375">
    <property type="entry name" value="ADC_dom_sf"/>
</dbReference>
<dbReference type="AlphaFoldDB" id="A0A9P6VL10"/>
<reference evidence="1" key="1">
    <citation type="submission" date="2019-07" db="EMBL/GenBank/DDBJ databases">
        <title>Hyphodiscus hymeniophilus genome sequencing and assembly.</title>
        <authorList>
            <person name="Kramer G."/>
            <person name="Nodwell J."/>
        </authorList>
    </citation>
    <scope>NUCLEOTIDE SEQUENCE</scope>
    <source>
        <strain evidence="1">ATCC 34498</strain>
    </source>
</reference>
<comment type="caution">
    <text evidence="1">The sequence shown here is derived from an EMBL/GenBank/DDBJ whole genome shotgun (WGS) entry which is preliminary data.</text>
</comment>
<dbReference type="Proteomes" id="UP000785200">
    <property type="component" value="Unassembled WGS sequence"/>
</dbReference>
<protein>
    <submittedName>
        <fullName evidence="1">Uncharacterized protein</fullName>
    </submittedName>
</protein>
<proteinExistence type="predicted"/>
<dbReference type="PANTHER" id="PTHR40518">
    <property type="entry name" value="ACETOACETATE DECARBOXYLASE"/>
    <property type="match status" value="1"/>
</dbReference>
<name>A0A9P6VL10_9HELO</name>
<sequence length="300" mass="33392">MASAENAITAASPPWKLKATVYSFMMYVSAKHARVLSSGKAFLYSPLEATSPFAKDKLVGGLGMVQVIRYSESPVGPYDELLIIPGAFEYDVEVDKKGKTDFAKKKNLRITKIYVSQKKTCWNGRINWNIPKHLARFSFTNLPNGAIAIAVYPNDRNGSPSESTSSSTPIFSAIYKQMSYLPSFPISTGLAKYVGLDISLVQPPLPEGKGSVTELPGTQKWCHSLPLEYSQKTSLGWWDLKQGEADEEEPLLERPDGLVNEGKSSYENFWPGMGRWRIGIMMEDATIEFPEGRYWDGPEI</sequence>